<dbReference type="OMA" id="MRGRRIC"/>
<dbReference type="AlphaFoldDB" id="A0A4W2CZB8"/>
<dbReference type="InterPro" id="IPR011162">
    <property type="entry name" value="MHC_I/II-like_Ag-recog"/>
</dbReference>
<reference evidence="3" key="2">
    <citation type="submission" date="2025-08" db="UniProtKB">
        <authorList>
            <consortium name="Ensembl"/>
        </authorList>
    </citation>
    <scope>IDENTIFICATION</scope>
</reference>
<keyword evidence="2" id="KW-0812">Transmembrane</keyword>
<keyword evidence="4" id="KW-1185">Reference proteome</keyword>
<keyword evidence="2" id="KW-0472">Membrane</keyword>
<dbReference type="SUPFAM" id="SSF54452">
    <property type="entry name" value="MHC antigen-recognition domain"/>
    <property type="match status" value="1"/>
</dbReference>
<dbReference type="GeneID" id="113898559"/>
<dbReference type="GO" id="GO:0001916">
    <property type="term" value="P:positive regulation of T cell mediated cytotoxicity"/>
    <property type="evidence" value="ECO:0007669"/>
    <property type="project" value="TreeGrafter"/>
</dbReference>
<evidence type="ECO:0000256" key="2">
    <source>
        <dbReference type="SAM" id="Phobius"/>
    </source>
</evidence>
<dbReference type="Ensembl" id="ENSBIXT00000029620.1">
    <property type="protein sequence ID" value="ENSBIXP00000017248.1"/>
    <property type="gene ID" value="ENSBIXG00000021257.1"/>
</dbReference>
<keyword evidence="2" id="KW-1133">Transmembrane helix</keyword>
<dbReference type="GO" id="GO:0009897">
    <property type="term" value="C:external side of plasma membrane"/>
    <property type="evidence" value="ECO:0007669"/>
    <property type="project" value="TreeGrafter"/>
</dbReference>
<dbReference type="GO" id="GO:0006955">
    <property type="term" value="P:immune response"/>
    <property type="evidence" value="ECO:0007669"/>
    <property type="project" value="TreeGrafter"/>
</dbReference>
<organism evidence="3 4">
    <name type="scientific">Bos indicus x Bos taurus</name>
    <name type="common">Hybrid cattle</name>
    <dbReference type="NCBI Taxonomy" id="30522"/>
    <lineage>
        <taxon>Eukaryota</taxon>
        <taxon>Metazoa</taxon>
        <taxon>Chordata</taxon>
        <taxon>Craniata</taxon>
        <taxon>Vertebrata</taxon>
        <taxon>Euteleostomi</taxon>
        <taxon>Mammalia</taxon>
        <taxon>Eutheria</taxon>
        <taxon>Laurasiatheria</taxon>
        <taxon>Artiodactyla</taxon>
        <taxon>Ruminantia</taxon>
        <taxon>Pecora</taxon>
        <taxon>Bovidae</taxon>
        <taxon>Bovinae</taxon>
        <taxon>Bos</taxon>
    </lineage>
</organism>
<dbReference type="InterPro" id="IPR050208">
    <property type="entry name" value="MHC_class-I_related"/>
</dbReference>
<dbReference type="InterPro" id="IPR037055">
    <property type="entry name" value="MHC_I-like_Ag-recog_sf"/>
</dbReference>
<protein>
    <recommendedName>
        <fullName evidence="5">MHC class I-like antigen recognition-like domain-containing protein</fullName>
    </recommendedName>
</protein>
<dbReference type="PANTHER" id="PTHR16675:SF1">
    <property type="entry name" value="UL16 BINDING PROTEIN 21"/>
    <property type="match status" value="1"/>
</dbReference>
<reference evidence="3" key="3">
    <citation type="submission" date="2025-09" db="UniProtKB">
        <authorList>
            <consortium name="Ensembl"/>
        </authorList>
    </citation>
    <scope>IDENTIFICATION</scope>
</reference>
<evidence type="ECO:0000256" key="1">
    <source>
        <dbReference type="ARBA" id="ARBA00023180"/>
    </source>
</evidence>
<evidence type="ECO:0000313" key="4">
    <source>
        <dbReference type="Proteomes" id="UP000314981"/>
    </source>
</evidence>
<dbReference type="GO" id="GO:0002486">
    <property type="term" value="P:antigen processing and presentation of endogenous peptide antigen via MHC class I via ER pathway, TAP-independent"/>
    <property type="evidence" value="ECO:0007669"/>
    <property type="project" value="TreeGrafter"/>
</dbReference>
<keyword evidence="1" id="KW-0325">Glycoprotein</keyword>
<evidence type="ECO:0000313" key="3">
    <source>
        <dbReference type="Ensembl" id="ENSBIXP00000017248.1"/>
    </source>
</evidence>
<dbReference type="Proteomes" id="UP000314981">
    <property type="component" value="Chromosome 9"/>
</dbReference>
<sequence length="154" mass="17400">MWTQVGQRICQAQRLSSFFSSVGSGPLTLQARLTCWREDNGLINGSWQFGFNGPLCLSFDVDNGRWRVHHPGGREMKQKWENSRAVTDFFKKVSRGDCWLCFQAFLEHCKKMLKATASLTTGPPTVKSSATAIKHITWILPMLLTSFIITVFLG</sequence>
<dbReference type="GO" id="GO:0002476">
    <property type="term" value="P:antigen processing and presentation of endogenous peptide antigen via MHC class Ib"/>
    <property type="evidence" value="ECO:0007669"/>
    <property type="project" value="TreeGrafter"/>
</dbReference>
<dbReference type="PANTHER" id="PTHR16675">
    <property type="entry name" value="MHC CLASS I-RELATED"/>
    <property type="match status" value="1"/>
</dbReference>
<reference evidence="3 4" key="1">
    <citation type="submission" date="2018-11" db="EMBL/GenBank/DDBJ databases">
        <title>Haplotype-resolved cattle genomes.</title>
        <authorList>
            <person name="Low W.Y."/>
            <person name="Tearle R."/>
            <person name="Bickhart D.M."/>
            <person name="Rosen B.D."/>
            <person name="Koren S."/>
            <person name="Rhie A."/>
            <person name="Hiendleder S."/>
            <person name="Phillippy A.M."/>
            <person name="Smith T.P.L."/>
            <person name="Williams J.L."/>
        </authorList>
    </citation>
    <scope>NUCLEOTIDE SEQUENCE [LARGE SCALE GENOMIC DNA]</scope>
</reference>
<dbReference type="GO" id="GO:0005615">
    <property type="term" value="C:extracellular space"/>
    <property type="evidence" value="ECO:0007669"/>
    <property type="project" value="TreeGrafter"/>
</dbReference>
<name>A0A4W2CZB8_BOBOX</name>
<dbReference type="Gene3D" id="3.30.500.10">
    <property type="entry name" value="MHC class I-like antigen recognition-like"/>
    <property type="match status" value="1"/>
</dbReference>
<accession>A0A4W2CZB8</accession>
<evidence type="ECO:0008006" key="5">
    <source>
        <dbReference type="Google" id="ProtNLM"/>
    </source>
</evidence>
<dbReference type="STRING" id="30522.A0A4W2CZB8"/>
<gene>
    <name evidence="3" type="primary">LOC113898559</name>
</gene>
<proteinExistence type="predicted"/>
<feature type="transmembrane region" description="Helical" evidence="2">
    <location>
        <begin position="136"/>
        <end position="153"/>
    </location>
</feature>
<dbReference type="RefSeq" id="XP_027407627.1">
    <property type="nucleotide sequence ID" value="XM_027551826.1"/>
</dbReference>